<dbReference type="NCBIfam" id="TIGR01643">
    <property type="entry name" value="YD_repeat_2x"/>
    <property type="match status" value="4"/>
</dbReference>
<proteinExistence type="predicted"/>
<dbReference type="Pfam" id="PF25023">
    <property type="entry name" value="TEN_YD-shell"/>
    <property type="match status" value="1"/>
</dbReference>
<dbReference type="EMBL" id="JADIKJ010000017">
    <property type="protein sequence ID" value="MFK2901701.1"/>
    <property type="molecule type" value="Genomic_DNA"/>
</dbReference>
<evidence type="ECO:0000313" key="6">
    <source>
        <dbReference type="Proteomes" id="UP001620461"/>
    </source>
</evidence>
<evidence type="ECO:0000256" key="1">
    <source>
        <dbReference type="ARBA" id="ARBA00022737"/>
    </source>
</evidence>
<name>A0ABW8JNC6_9GAMM</name>
<gene>
    <name evidence="5" type="ORF">ISP15_15285</name>
</gene>
<dbReference type="InterPro" id="IPR022385">
    <property type="entry name" value="Rhs_assc_core"/>
</dbReference>
<dbReference type="Pfam" id="PF20148">
    <property type="entry name" value="DUF6531"/>
    <property type="match status" value="1"/>
</dbReference>
<dbReference type="NCBIfam" id="TIGR03696">
    <property type="entry name" value="Rhs_assc_core"/>
    <property type="match status" value="1"/>
</dbReference>
<dbReference type="InterPro" id="IPR045351">
    <property type="entry name" value="DUF6531"/>
</dbReference>
<dbReference type="Pfam" id="PF05593">
    <property type="entry name" value="RHS_repeat"/>
    <property type="match status" value="6"/>
</dbReference>
<dbReference type="InterPro" id="IPR031325">
    <property type="entry name" value="RHS_repeat"/>
</dbReference>
<evidence type="ECO:0000313" key="5">
    <source>
        <dbReference type="EMBL" id="MFK2901701.1"/>
    </source>
</evidence>
<dbReference type="PRINTS" id="PR00394">
    <property type="entry name" value="RHSPROTEIN"/>
</dbReference>
<evidence type="ECO:0000259" key="3">
    <source>
        <dbReference type="Pfam" id="PF20148"/>
    </source>
</evidence>
<dbReference type="Proteomes" id="UP001620461">
    <property type="component" value="Unassembled WGS sequence"/>
</dbReference>
<dbReference type="PANTHER" id="PTHR32305:SF15">
    <property type="entry name" value="PROTEIN RHSA-RELATED"/>
    <property type="match status" value="1"/>
</dbReference>
<dbReference type="Gene3D" id="2.180.10.10">
    <property type="entry name" value="RHS repeat-associated core"/>
    <property type="match status" value="3"/>
</dbReference>
<dbReference type="PANTHER" id="PTHR32305">
    <property type="match status" value="1"/>
</dbReference>
<accession>A0ABW8JNC6</accession>
<evidence type="ECO:0000256" key="2">
    <source>
        <dbReference type="SAM" id="MobiDB-lite"/>
    </source>
</evidence>
<dbReference type="InterPro" id="IPR056823">
    <property type="entry name" value="TEN-like_YD-shell"/>
</dbReference>
<keyword evidence="6" id="KW-1185">Reference proteome</keyword>
<dbReference type="InterPro" id="IPR006530">
    <property type="entry name" value="YD"/>
</dbReference>
<protein>
    <submittedName>
        <fullName evidence="5">RHS repeat protein</fullName>
    </submittedName>
</protein>
<organism evidence="5 6">
    <name type="scientific">Dyella jejuensis</name>
    <dbReference type="NCBI Taxonomy" id="1432009"/>
    <lineage>
        <taxon>Bacteria</taxon>
        <taxon>Pseudomonadati</taxon>
        <taxon>Pseudomonadota</taxon>
        <taxon>Gammaproteobacteria</taxon>
        <taxon>Lysobacterales</taxon>
        <taxon>Rhodanobacteraceae</taxon>
        <taxon>Dyella</taxon>
    </lineage>
</organism>
<feature type="region of interest" description="Disordered" evidence="2">
    <location>
        <begin position="1"/>
        <end position="38"/>
    </location>
</feature>
<sequence length="1379" mass="145898">MTRTGDSCPDGTLNNSIEGDCEDPTQPIARKQMGAPIDPMGGPSPCQGDPINSATGNEFESEVDYQGTDPFPLRFVRYYNSADGLWRHSYSTHLSIAADGIELIRDDGSAALFTLANGVASPEATELGQLDKVNGSWVYVSPEGLAQTFDSQGRLVKMQQRNGLTQTISYSVYGTTTTGTVTDARGRTLSFQEDSNYRPLSFSVHGLSANYSYNAPGGLTSAAFTWSGGSATRQYMYEDSSNIGLLTGLIDESGTRYSTWTYDSQGRAISSTHSNGIDQVTLTYNSDGSTTATNPLGHTVTYQYQVVQGIGHISAAQGAATANCPVSNSSYTYNGIGQVASSQDGLGTTTQYMNNPAGLLTQKVDASGTPIQRTTNFTWNTTLRVPLTRSVLDASGNPVSATQWAYNATGQTLARCDIDPTNSAAAGYSCSASGSAPSGVRRTTYTYCTAVDTVQCPLPGLLLTVTGPRTDLSSTATYSYYLAASAVNCGTPGAACYQPGDLHTVTDAAGHVTTIASYDADGRITRLTDANGVNTDLTYTPRGWLATRTVGGRQITFGYTPYGAVSSITDADGLTTTYTYDAAHRLIQIADAEGNAIHYTLDAAGDKTAEQVFDANGTLHKSLSRTFNTLGQLTGVVDGLNHSVFNASASNSYDANGNLVQSADALGVQRQLGYDALNRLVQTIDNYNGSDTATQNTTAHYAYDSLDRLTQVTDPSSLATIYSYDGLSDATGQVSPDTGITSRTFDAAGNVLTRTDAKGITATYGYDALNRLTSTSYPDSTQNITYTYDEANSITGCASSAPLGRLTRILETAVTTVYCYDPQGEVIQKQQITAAGTDTTTYSYTAAGRLSSIAYPSGTRVSYTRDGDGRIQAIAVTPPNGTASTVVSNVTYQPFGPVASYTLGNGQTVTRTYDANYRLTDLTSPAFTLHVARDAMGDITAIGNAPGASPATETYAYDPLYRLLSVTQANGNTLESVTYNPTGDRLSKTGSGLDTGTYSYNSGTHQLSAVGSNAFSVDADGNTTAMTQAGTTYGFGYSDRNRMAVAQVAGATVGSYTYNALNQRIQKVSGAATERYDYNEASQMLGEYGATNRDYIWMDGIPVANVDTPGSTSTIAYVTADQLGTPRAIADVDGNTTWQNPYQGNPWDEVAPASTGYTYNLRFPGQYFDAETGMSYNVHRDYDPATGRYLQSDPIGRRGGANTFTYVAGNPLSYRDQTGLYLTSVDAFCAQAMEFCAELWGDISHSEAVVQRKLGNACAAETADAVGDIFDTGATAAKFLPYVKIFASVGAAAASAPSWGEAWDAAKDEGMDQAGDWAEDQAKDNALGILGNSLVPGATFNEAVREQVDEDLAPFVATAELVKSSVVKNGAKGQGESKH</sequence>
<reference evidence="5 6" key="1">
    <citation type="submission" date="2020-10" db="EMBL/GenBank/DDBJ databases">
        <title>Phylogeny of dyella-like bacteria.</title>
        <authorList>
            <person name="Fu J."/>
        </authorList>
    </citation>
    <scope>NUCLEOTIDE SEQUENCE [LARGE SCALE GENOMIC DNA]</scope>
    <source>
        <strain evidence="5 6">JP1</strain>
    </source>
</reference>
<dbReference type="InterPro" id="IPR050708">
    <property type="entry name" value="T6SS_VgrG/RHS"/>
</dbReference>
<feature type="domain" description="Teneurin-like YD-shell" evidence="4">
    <location>
        <begin position="924"/>
        <end position="1193"/>
    </location>
</feature>
<comment type="caution">
    <text evidence="5">The sequence shown here is derived from an EMBL/GenBank/DDBJ whole genome shotgun (WGS) entry which is preliminary data.</text>
</comment>
<keyword evidence="1" id="KW-0677">Repeat</keyword>
<evidence type="ECO:0000259" key="4">
    <source>
        <dbReference type="Pfam" id="PF25023"/>
    </source>
</evidence>
<dbReference type="RefSeq" id="WP_404548533.1">
    <property type="nucleotide sequence ID" value="NZ_JADIKJ010000017.1"/>
</dbReference>
<feature type="domain" description="DUF6531" evidence="3">
    <location>
        <begin position="48"/>
        <end position="113"/>
    </location>
</feature>